<reference evidence="1 2" key="1">
    <citation type="submission" date="2017-07" db="EMBL/GenBank/DDBJ databases">
        <title>Leptospira spp. isolated from tropical soils.</title>
        <authorList>
            <person name="Thibeaux R."/>
            <person name="Iraola G."/>
            <person name="Ferres I."/>
            <person name="Bierque E."/>
            <person name="Girault D."/>
            <person name="Soupe-Gilbert M.-E."/>
            <person name="Picardeau M."/>
            <person name="Goarant C."/>
        </authorList>
    </citation>
    <scope>NUCLEOTIDE SEQUENCE [LARGE SCALE GENOMIC DNA]</scope>
    <source>
        <strain evidence="1 2">FH2-C-A2</strain>
    </source>
</reference>
<proteinExistence type="predicted"/>
<accession>A0A2M9ZAB5</accession>
<dbReference type="AlphaFoldDB" id="A0A2M9ZAB5"/>
<dbReference type="EMBL" id="NPDT01000005">
    <property type="protein sequence ID" value="PJZ65391.1"/>
    <property type="molecule type" value="Genomic_DNA"/>
</dbReference>
<dbReference type="RefSeq" id="WP_100759350.1">
    <property type="nucleotide sequence ID" value="NZ_NPDT01000005.1"/>
</dbReference>
<gene>
    <name evidence="1" type="ORF">CH371_13440</name>
</gene>
<sequence length="266" mass="29954">MKVGSLKSGKIRSSIVSFIFLALIPFGFCHSSLGELITDWSKTTDLLESPTRKSKRVSKLPRGADMQVIGFHRKDDTSDGTTWIHLKNDFSEGWIPFSGKESIIFRNYKLFSQDVSISNPTRLDGVHPDIFLFPGGFTSINSAELGASLRPQFGTWKRETEKRIILRFKMRVNLEDDCIAIEDERFGNEDTESNGITDESIRKECVREAIQTFGKSRVDLYVSVQVNHTQGSLSLETSGGCDTNPKPKKERYCIPEIAVLSRPPLE</sequence>
<organism evidence="1 2">
    <name type="scientific">Leptospira wolffii</name>
    <dbReference type="NCBI Taxonomy" id="409998"/>
    <lineage>
        <taxon>Bacteria</taxon>
        <taxon>Pseudomonadati</taxon>
        <taxon>Spirochaetota</taxon>
        <taxon>Spirochaetia</taxon>
        <taxon>Leptospirales</taxon>
        <taxon>Leptospiraceae</taxon>
        <taxon>Leptospira</taxon>
    </lineage>
</organism>
<dbReference type="Proteomes" id="UP000231912">
    <property type="component" value="Unassembled WGS sequence"/>
</dbReference>
<comment type="caution">
    <text evidence="1">The sequence shown here is derived from an EMBL/GenBank/DDBJ whole genome shotgun (WGS) entry which is preliminary data.</text>
</comment>
<evidence type="ECO:0000313" key="1">
    <source>
        <dbReference type="EMBL" id="PJZ65391.1"/>
    </source>
</evidence>
<evidence type="ECO:0000313" key="2">
    <source>
        <dbReference type="Proteomes" id="UP000231912"/>
    </source>
</evidence>
<name>A0A2M9ZAB5_9LEPT</name>
<protein>
    <submittedName>
        <fullName evidence="1">Uncharacterized protein</fullName>
    </submittedName>
</protein>